<dbReference type="NCBIfam" id="TIGR02532">
    <property type="entry name" value="IV_pilin_GFxxxE"/>
    <property type="match status" value="1"/>
</dbReference>
<keyword evidence="1" id="KW-0812">Transmembrane</keyword>
<protein>
    <submittedName>
        <fullName evidence="2">Prepilin-type N-terminal cleavage/methylation domain-containing protein</fullName>
    </submittedName>
</protein>
<dbReference type="Pfam" id="PF07963">
    <property type="entry name" value="N_methyl"/>
    <property type="match status" value="1"/>
</dbReference>
<dbReference type="AlphaFoldDB" id="A0A7C4Y6F7"/>
<evidence type="ECO:0000256" key="1">
    <source>
        <dbReference type="SAM" id="Phobius"/>
    </source>
</evidence>
<dbReference type="EMBL" id="DTHV01000077">
    <property type="protein sequence ID" value="HGW60264.1"/>
    <property type="molecule type" value="Genomic_DNA"/>
</dbReference>
<organism evidence="2">
    <name type="scientific">Caldisericum exile</name>
    <dbReference type="NCBI Taxonomy" id="693075"/>
    <lineage>
        <taxon>Bacteria</taxon>
        <taxon>Pseudomonadati</taxon>
        <taxon>Caldisericota/Cryosericota group</taxon>
        <taxon>Caldisericota</taxon>
        <taxon>Caldisericia</taxon>
        <taxon>Caldisericales</taxon>
        <taxon>Caldisericaceae</taxon>
        <taxon>Caldisericum</taxon>
    </lineage>
</organism>
<reference evidence="2" key="1">
    <citation type="journal article" date="2020" name="mSystems">
        <title>Genome- and Community-Level Interaction Insights into Carbon Utilization and Element Cycling Functions of Hydrothermarchaeota in Hydrothermal Sediment.</title>
        <authorList>
            <person name="Zhou Z."/>
            <person name="Liu Y."/>
            <person name="Xu W."/>
            <person name="Pan J."/>
            <person name="Luo Z.H."/>
            <person name="Li M."/>
        </authorList>
    </citation>
    <scope>NUCLEOTIDE SEQUENCE [LARGE SCALE GENOMIC DNA]</scope>
    <source>
        <strain evidence="2">SpSt-794</strain>
    </source>
</reference>
<dbReference type="Gene3D" id="3.30.700.10">
    <property type="entry name" value="Glycoprotein, Type 4 Pilin"/>
    <property type="match status" value="1"/>
</dbReference>
<dbReference type="SUPFAM" id="SSF54523">
    <property type="entry name" value="Pili subunits"/>
    <property type="match status" value="1"/>
</dbReference>
<name>A0A7C4Y6F7_9BACT</name>
<gene>
    <name evidence="2" type="ORF">ENV82_02360</name>
</gene>
<accession>A0A7C4Y6F7</accession>
<proteinExistence type="predicted"/>
<keyword evidence="1" id="KW-0472">Membrane</keyword>
<evidence type="ECO:0000313" key="2">
    <source>
        <dbReference type="EMBL" id="HGW60264.1"/>
    </source>
</evidence>
<dbReference type="InterPro" id="IPR045584">
    <property type="entry name" value="Pilin-like"/>
</dbReference>
<dbReference type="InterPro" id="IPR012902">
    <property type="entry name" value="N_methyl_site"/>
</dbReference>
<sequence length="182" mass="20237">MAGLIEKQKKAFTLIELIIVIAIILITIAIVPPITSNIIVERQVYNTAVQIQQDLLYAQNLAITHSSNSTARFRIRFYPVQNQYVIEASEDANLVLGKGTLIRRQLPSTIGFPMYFGKNVPDSIAFGTKSCPADYYIDISFNNFGNPHTGGGHINIMNKSGTKQATIIISVIGRVRVDWVKR</sequence>
<feature type="transmembrane region" description="Helical" evidence="1">
    <location>
        <begin position="12"/>
        <end position="34"/>
    </location>
</feature>
<comment type="caution">
    <text evidence="2">The sequence shown here is derived from an EMBL/GenBank/DDBJ whole genome shotgun (WGS) entry which is preliminary data.</text>
</comment>
<keyword evidence="1" id="KW-1133">Transmembrane helix</keyword>